<name>A0A0K2SWE9_LEPSM</name>
<sequence length="55" mass="6665">MGIIHIIYLILVRIESLRRLYNINIYVRKICNNFRCHTLNFGELNDFTVKIRVLE</sequence>
<dbReference type="AlphaFoldDB" id="A0A0K2SWE9"/>
<dbReference type="EMBL" id="HACA01000737">
    <property type="protein sequence ID" value="CDW18098.1"/>
    <property type="molecule type" value="Transcribed_RNA"/>
</dbReference>
<reference evidence="1" key="1">
    <citation type="submission" date="2014-05" db="EMBL/GenBank/DDBJ databases">
        <authorList>
            <person name="Chronopoulou M."/>
        </authorList>
    </citation>
    <scope>NUCLEOTIDE SEQUENCE</scope>
    <source>
        <tissue evidence="1">Whole organism</tissue>
    </source>
</reference>
<evidence type="ECO:0000313" key="1">
    <source>
        <dbReference type="EMBL" id="CDW18098.1"/>
    </source>
</evidence>
<accession>A0A0K2SWE9</accession>
<protein>
    <submittedName>
        <fullName evidence="1">Uncharacterized protein</fullName>
    </submittedName>
</protein>
<proteinExistence type="predicted"/>
<organism evidence="1">
    <name type="scientific">Lepeophtheirus salmonis</name>
    <name type="common">Salmon louse</name>
    <name type="synonym">Caligus salmonis</name>
    <dbReference type="NCBI Taxonomy" id="72036"/>
    <lineage>
        <taxon>Eukaryota</taxon>
        <taxon>Metazoa</taxon>
        <taxon>Ecdysozoa</taxon>
        <taxon>Arthropoda</taxon>
        <taxon>Crustacea</taxon>
        <taxon>Multicrustacea</taxon>
        <taxon>Hexanauplia</taxon>
        <taxon>Copepoda</taxon>
        <taxon>Siphonostomatoida</taxon>
        <taxon>Caligidae</taxon>
        <taxon>Lepeophtheirus</taxon>
    </lineage>
</organism>